<comment type="subcellular location">
    <subcellularLocation>
        <location evidence="1">Late endosome membrane</location>
        <topology evidence="1">Peripheral membrane protein</topology>
    </subcellularLocation>
</comment>
<evidence type="ECO:0000256" key="6">
    <source>
        <dbReference type="ARBA" id="ARBA00025010"/>
    </source>
</evidence>
<dbReference type="Pfam" id="PF07200">
    <property type="entry name" value="Mod_r"/>
    <property type="match status" value="1"/>
</dbReference>
<gene>
    <name evidence="10" type="ORF">BOKJ2_LOCUS5191</name>
</gene>
<dbReference type="PROSITE" id="PS51314">
    <property type="entry name" value="VPS37_C"/>
    <property type="match status" value="1"/>
</dbReference>
<dbReference type="InterPro" id="IPR009851">
    <property type="entry name" value="Mod_r"/>
</dbReference>
<keyword evidence="11" id="KW-1185">Reference proteome</keyword>
<dbReference type="GO" id="GO:0031902">
    <property type="term" value="C:late endosome membrane"/>
    <property type="evidence" value="ECO:0007669"/>
    <property type="project" value="UniProtKB-SubCell"/>
</dbReference>
<evidence type="ECO:0000313" key="11">
    <source>
        <dbReference type="Proteomes" id="UP000614601"/>
    </source>
</evidence>
<name>A0A811KCX6_9BILA</name>
<dbReference type="EMBL" id="CAJFCW020000003">
    <property type="protein sequence ID" value="CAG9101262.1"/>
    <property type="molecule type" value="Genomic_DNA"/>
</dbReference>
<dbReference type="Proteomes" id="UP000614601">
    <property type="component" value="Unassembled WGS sequence"/>
</dbReference>
<sequence>MSQTSIDQHVDNALLHLQYWVRNLSNEQLMELANNPAKINEQCKGSPVLNMLVTQRDGLKRVAKSYAEHSLEYEQRFYSTKSNLRDAHIEARRLKSECEKLKAELEAIGESRRIDKVANILRASVRVTEDESEVMMDQFLDGNMEMTEFLDKYTEKRKKVHEKEFKSKKLDEILKMQHI</sequence>
<evidence type="ECO:0000256" key="1">
    <source>
        <dbReference type="ARBA" id="ARBA00004633"/>
    </source>
</evidence>
<dbReference type="GO" id="GO:0043162">
    <property type="term" value="P:ubiquitin-dependent protein catabolic process via the multivesicular body sorting pathway"/>
    <property type="evidence" value="ECO:0007669"/>
    <property type="project" value="TreeGrafter"/>
</dbReference>
<feature type="domain" description="VPS37 C-terminal" evidence="9">
    <location>
        <begin position="95"/>
        <end position="179"/>
    </location>
</feature>
<organism evidence="10 11">
    <name type="scientific">Bursaphelenchus okinawaensis</name>
    <dbReference type="NCBI Taxonomy" id="465554"/>
    <lineage>
        <taxon>Eukaryota</taxon>
        <taxon>Metazoa</taxon>
        <taxon>Ecdysozoa</taxon>
        <taxon>Nematoda</taxon>
        <taxon>Chromadorea</taxon>
        <taxon>Rhabditida</taxon>
        <taxon>Tylenchina</taxon>
        <taxon>Tylenchomorpha</taxon>
        <taxon>Aphelenchoidea</taxon>
        <taxon>Aphelenchoididae</taxon>
        <taxon>Bursaphelenchus</taxon>
    </lineage>
</organism>
<dbReference type="PANTHER" id="PTHR13678:SF27">
    <property type="entry name" value="LD45836P"/>
    <property type="match status" value="1"/>
</dbReference>
<evidence type="ECO:0000256" key="3">
    <source>
        <dbReference type="ARBA" id="ARBA00022448"/>
    </source>
</evidence>
<keyword evidence="5 7" id="KW-0653">Protein transport</keyword>
<evidence type="ECO:0000256" key="8">
    <source>
        <dbReference type="SAM" id="Coils"/>
    </source>
</evidence>
<feature type="coiled-coil region" evidence="8">
    <location>
        <begin position="84"/>
        <end position="111"/>
    </location>
</feature>
<comment type="caution">
    <text evidence="10">The sequence shown here is derived from an EMBL/GenBank/DDBJ whole genome shotgun (WGS) entry which is preliminary data.</text>
</comment>
<proteinExistence type="inferred from homology"/>
<dbReference type="EMBL" id="CAJFDH010000003">
    <property type="protein sequence ID" value="CAD5213635.1"/>
    <property type="molecule type" value="Genomic_DNA"/>
</dbReference>
<evidence type="ECO:0000256" key="4">
    <source>
        <dbReference type="ARBA" id="ARBA00022753"/>
    </source>
</evidence>
<accession>A0A811KCX6</accession>
<dbReference type="PANTHER" id="PTHR13678">
    <property type="entry name" value="VACUOLAR PROTEIN SORTING-ASSOCIATED PROTEIN 37"/>
    <property type="match status" value="1"/>
</dbReference>
<evidence type="ECO:0000256" key="5">
    <source>
        <dbReference type="ARBA" id="ARBA00022927"/>
    </source>
</evidence>
<reference evidence="10" key="1">
    <citation type="submission" date="2020-09" db="EMBL/GenBank/DDBJ databases">
        <authorList>
            <person name="Kikuchi T."/>
        </authorList>
    </citation>
    <scope>NUCLEOTIDE SEQUENCE</scope>
    <source>
        <strain evidence="10">SH1</strain>
    </source>
</reference>
<dbReference type="OrthoDB" id="10004364at2759"/>
<evidence type="ECO:0000256" key="2">
    <source>
        <dbReference type="ARBA" id="ARBA00007617"/>
    </source>
</evidence>
<protein>
    <recommendedName>
        <fullName evidence="9">VPS37 C-terminal domain-containing protein</fullName>
    </recommendedName>
</protein>
<comment type="function">
    <text evidence="6">Component of the ESCRT-I complex, a regulator of vesicular trafficking process. Required for the sorting of endocytic ubiquitinated cargos into multivesicular bodies. May be involved in cell growth and differentiation.</text>
</comment>
<evidence type="ECO:0000313" key="10">
    <source>
        <dbReference type="EMBL" id="CAD5213635.1"/>
    </source>
</evidence>
<keyword evidence="8" id="KW-0175">Coiled coil</keyword>
<keyword evidence="4" id="KW-0967">Endosome</keyword>
<dbReference type="GO" id="GO:0006623">
    <property type="term" value="P:protein targeting to vacuole"/>
    <property type="evidence" value="ECO:0007669"/>
    <property type="project" value="TreeGrafter"/>
</dbReference>
<evidence type="ECO:0000256" key="7">
    <source>
        <dbReference type="PROSITE-ProRule" id="PRU00646"/>
    </source>
</evidence>
<keyword evidence="3 7" id="KW-0813">Transport</keyword>
<dbReference type="GO" id="GO:0006612">
    <property type="term" value="P:protein targeting to membrane"/>
    <property type="evidence" value="ECO:0007669"/>
    <property type="project" value="TreeGrafter"/>
</dbReference>
<dbReference type="Proteomes" id="UP000783686">
    <property type="component" value="Unassembled WGS sequence"/>
</dbReference>
<dbReference type="GO" id="GO:0000813">
    <property type="term" value="C:ESCRT I complex"/>
    <property type="evidence" value="ECO:0007669"/>
    <property type="project" value="TreeGrafter"/>
</dbReference>
<evidence type="ECO:0000259" key="9">
    <source>
        <dbReference type="PROSITE" id="PS51314"/>
    </source>
</evidence>
<dbReference type="AlphaFoldDB" id="A0A811KCX6"/>
<comment type="similarity">
    <text evidence="2">Belongs to the VPS37 family.</text>
</comment>